<name>A0A3P7P179_DIBLA</name>
<dbReference type="Proteomes" id="UP000281553">
    <property type="component" value="Unassembled WGS sequence"/>
</dbReference>
<evidence type="ECO:0000256" key="1">
    <source>
        <dbReference type="SAM" id="MobiDB-lite"/>
    </source>
</evidence>
<feature type="region of interest" description="Disordered" evidence="1">
    <location>
        <begin position="59"/>
        <end position="79"/>
    </location>
</feature>
<proteinExistence type="predicted"/>
<evidence type="ECO:0000313" key="3">
    <source>
        <dbReference type="Proteomes" id="UP000281553"/>
    </source>
</evidence>
<keyword evidence="3" id="KW-1185">Reference proteome</keyword>
<dbReference type="EMBL" id="UYRU01088326">
    <property type="protein sequence ID" value="VDN36141.1"/>
    <property type="molecule type" value="Genomic_DNA"/>
</dbReference>
<organism evidence="2 3">
    <name type="scientific">Dibothriocephalus latus</name>
    <name type="common">Fish tapeworm</name>
    <name type="synonym">Diphyllobothrium latum</name>
    <dbReference type="NCBI Taxonomy" id="60516"/>
    <lineage>
        <taxon>Eukaryota</taxon>
        <taxon>Metazoa</taxon>
        <taxon>Spiralia</taxon>
        <taxon>Lophotrochozoa</taxon>
        <taxon>Platyhelminthes</taxon>
        <taxon>Cestoda</taxon>
        <taxon>Eucestoda</taxon>
        <taxon>Diphyllobothriidea</taxon>
        <taxon>Diphyllobothriidae</taxon>
        <taxon>Dibothriocephalus</taxon>
    </lineage>
</organism>
<accession>A0A3P7P179</accession>
<dbReference type="AlphaFoldDB" id="A0A3P7P179"/>
<evidence type="ECO:0000313" key="2">
    <source>
        <dbReference type="EMBL" id="VDN36141.1"/>
    </source>
</evidence>
<gene>
    <name evidence="2" type="ORF">DILT_LOCUS16958</name>
</gene>
<sequence length="103" mass="11496">MFTLGDLRRKFQSYQFRFRYNVDTNVDVRSLILQLDDPIRSALEALTLNAKKIGLFEDTTDNEGGSTHASPAVHHDPDDTGTSLRSACFLVSTAFAPNVSIIY</sequence>
<protein>
    <submittedName>
        <fullName evidence="2">Uncharacterized protein</fullName>
    </submittedName>
</protein>
<reference evidence="2 3" key="1">
    <citation type="submission" date="2018-11" db="EMBL/GenBank/DDBJ databases">
        <authorList>
            <consortium name="Pathogen Informatics"/>
        </authorList>
    </citation>
    <scope>NUCLEOTIDE SEQUENCE [LARGE SCALE GENOMIC DNA]</scope>
</reference>